<organism evidence="2 3">
    <name type="scientific">Talaromyces rugulosus</name>
    <name type="common">Penicillium rugulosum</name>
    <dbReference type="NCBI Taxonomy" id="121627"/>
    <lineage>
        <taxon>Eukaryota</taxon>
        <taxon>Fungi</taxon>
        <taxon>Dikarya</taxon>
        <taxon>Ascomycota</taxon>
        <taxon>Pezizomycotina</taxon>
        <taxon>Eurotiomycetes</taxon>
        <taxon>Eurotiomycetidae</taxon>
        <taxon>Eurotiales</taxon>
        <taxon>Trichocomaceae</taxon>
        <taxon>Talaromyces</taxon>
        <taxon>Talaromyces sect. Islandici</taxon>
    </lineage>
</organism>
<dbReference type="RefSeq" id="XP_035344843.1">
    <property type="nucleotide sequence ID" value="XM_035488950.1"/>
</dbReference>
<evidence type="ECO:0000313" key="2">
    <source>
        <dbReference type="EMBL" id="QKX58665.1"/>
    </source>
</evidence>
<dbReference type="GO" id="GO:0020037">
    <property type="term" value="F:heme binding"/>
    <property type="evidence" value="ECO:0007669"/>
    <property type="project" value="InterPro"/>
</dbReference>
<feature type="region of interest" description="Disordered" evidence="1">
    <location>
        <begin position="29"/>
        <end position="58"/>
    </location>
</feature>
<dbReference type="GO" id="GO:0016705">
    <property type="term" value="F:oxidoreductase activity, acting on paired donors, with incorporation or reduction of molecular oxygen"/>
    <property type="evidence" value="ECO:0007669"/>
    <property type="project" value="InterPro"/>
</dbReference>
<evidence type="ECO:0008006" key="4">
    <source>
        <dbReference type="Google" id="ProtNLM"/>
    </source>
</evidence>
<dbReference type="GO" id="GO:0005506">
    <property type="term" value="F:iron ion binding"/>
    <property type="evidence" value="ECO:0007669"/>
    <property type="project" value="InterPro"/>
</dbReference>
<feature type="compositionally biased region" description="Basic and acidic residues" evidence="1">
    <location>
        <begin position="41"/>
        <end position="53"/>
    </location>
</feature>
<sequence>MNENLWNTEDGVQPVERFWSDRFLKPVTEDTASSSSSSSSLRRDTTPKWDDRNSQSIDRQQNKFSLQGLEGGHTACPRRLFAKRLILWVCTTLVSKFDIQLKTKDFEMDTSRFGFGIKDAKNKIAFVIRRREFWVGIPYDNQIAQLPFGLILKWSDGTRIEEVITMQVAREAGLPVPKVIGYGEHPDTPHTPISILITRLPGRELGQCYKTLSDADRD</sequence>
<gene>
    <name evidence="2" type="ORF">TRUGW13939_05792</name>
</gene>
<evidence type="ECO:0000313" key="3">
    <source>
        <dbReference type="Proteomes" id="UP000509510"/>
    </source>
</evidence>
<name>A0A7H8QYX5_TALRU</name>
<dbReference type="OrthoDB" id="8300194at2759"/>
<dbReference type="Proteomes" id="UP000509510">
    <property type="component" value="Chromosome III"/>
</dbReference>
<dbReference type="EMBL" id="CP055900">
    <property type="protein sequence ID" value="QKX58665.1"/>
    <property type="molecule type" value="Genomic_DNA"/>
</dbReference>
<dbReference type="KEGG" id="trg:TRUGW13939_05792"/>
<reference evidence="3" key="1">
    <citation type="submission" date="2020-06" db="EMBL/GenBank/DDBJ databases">
        <title>A chromosome-scale genome assembly of Talaromyces rugulosus W13939.</title>
        <authorList>
            <person name="Wang B."/>
            <person name="Guo L."/>
            <person name="Ye K."/>
            <person name="Wang L."/>
        </authorList>
    </citation>
    <scope>NUCLEOTIDE SEQUENCE [LARGE SCALE GENOMIC DNA]</scope>
    <source>
        <strain evidence="3">W13939</strain>
    </source>
</reference>
<protein>
    <recommendedName>
        <fullName evidence="4">Aminoglycoside phosphotransferase domain-containing protein</fullName>
    </recommendedName>
</protein>
<dbReference type="AlphaFoldDB" id="A0A7H8QYX5"/>
<accession>A0A7H8QYX5</accession>
<dbReference type="GeneID" id="55993289"/>
<dbReference type="Gene3D" id="1.10.630.10">
    <property type="entry name" value="Cytochrome P450"/>
    <property type="match status" value="1"/>
</dbReference>
<dbReference type="GO" id="GO:0004497">
    <property type="term" value="F:monooxygenase activity"/>
    <property type="evidence" value="ECO:0007669"/>
    <property type="project" value="InterPro"/>
</dbReference>
<dbReference type="InterPro" id="IPR036396">
    <property type="entry name" value="Cyt_P450_sf"/>
</dbReference>
<proteinExistence type="predicted"/>
<evidence type="ECO:0000256" key="1">
    <source>
        <dbReference type="SAM" id="MobiDB-lite"/>
    </source>
</evidence>
<keyword evidence="3" id="KW-1185">Reference proteome</keyword>